<gene>
    <name evidence="2" type="ORF">GCM10023185_19670</name>
</gene>
<evidence type="ECO:0000259" key="1">
    <source>
        <dbReference type="Pfam" id="PF00535"/>
    </source>
</evidence>
<evidence type="ECO:0000313" key="2">
    <source>
        <dbReference type="EMBL" id="GAA4356147.1"/>
    </source>
</evidence>
<dbReference type="CDD" id="cd00761">
    <property type="entry name" value="Glyco_tranf_GTA_type"/>
    <property type="match status" value="1"/>
</dbReference>
<dbReference type="InterPro" id="IPR001173">
    <property type="entry name" value="Glyco_trans_2-like"/>
</dbReference>
<feature type="domain" description="Glycosyltransferase 2-like" evidence="1">
    <location>
        <begin position="26"/>
        <end position="134"/>
    </location>
</feature>
<sequence length="326" mass="37131">MHPSTMPDSTVLPSVASPSRVPLVTIVALCHNHAPFLRPALDSLLAQEYPKLEVWLVDDASTDGSQAILREYAAAQPQWHTLFLPENVGNCRAFNAAFRQSRGEYLIDFATDDVLLPGRVSQQVAAMQTADARVGVLYTNCELIDEAGQSLGLHHRPDGRGGLLPPPASGWVFADVLRRYFISTPTMLMRRACLQELGGYDEQLSYEDFDFWVRASRRWQFLYLDEVTTQKRKHPRSMSARAYRRHDPYLASTIVVCEKALALCRSPEERQALAVRLRWELRQALRYRHFAQARQLYLLLKTTGYVRITDYGMGMVSDVFRKIVKN</sequence>
<organism evidence="2 3">
    <name type="scientific">Hymenobacter saemangeumensis</name>
    <dbReference type="NCBI Taxonomy" id="1084522"/>
    <lineage>
        <taxon>Bacteria</taxon>
        <taxon>Pseudomonadati</taxon>
        <taxon>Bacteroidota</taxon>
        <taxon>Cytophagia</taxon>
        <taxon>Cytophagales</taxon>
        <taxon>Hymenobacteraceae</taxon>
        <taxon>Hymenobacter</taxon>
    </lineage>
</organism>
<dbReference type="PANTHER" id="PTHR43685:SF2">
    <property type="entry name" value="GLYCOSYLTRANSFERASE 2-LIKE DOMAIN-CONTAINING PROTEIN"/>
    <property type="match status" value="1"/>
</dbReference>
<dbReference type="EMBL" id="BAABGZ010000019">
    <property type="protein sequence ID" value="GAA4356147.1"/>
    <property type="molecule type" value="Genomic_DNA"/>
</dbReference>
<protein>
    <recommendedName>
        <fullName evidence="1">Glycosyltransferase 2-like domain-containing protein</fullName>
    </recommendedName>
</protein>
<dbReference type="Pfam" id="PF00535">
    <property type="entry name" value="Glycos_transf_2"/>
    <property type="match status" value="1"/>
</dbReference>
<dbReference type="SUPFAM" id="SSF53448">
    <property type="entry name" value="Nucleotide-diphospho-sugar transferases"/>
    <property type="match status" value="1"/>
</dbReference>
<keyword evidence="3" id="KW-1185">Reference proteome</keyword>
<evidence type="ECO:0000313" key="3">
    <source>
        <dbReference type="Proteomes" id="UP001501153"/>
    </source>
</evidence>
<proteinExistence type="predicted"/>
<name>A0ABP8ICI4_9BACT</name>
<reference evidence="3" key="1">
    <citation type="journal article" date="2019" name="Int. J. Syst. Evol. Microbiol.">
        <title>The Global Catalogue of Microorganisms (GCM) 10K type strain sequencing project: providing services to taxonomists for standard genome sequencing and annotation.</title>
        <authorList>
            <consortium name="The Broad Institute Genomics Platform"/>
            <consortium name="The Broad Institute Genome Sequencing Center for Infectious Disease"/>
            <person name="Wu L."/>
            <person name="Ma J."/>
        </authorList>
    </citation>
    <scope>NUCLEOTIDE SEQUENCE [LARGE SCALE GENOMIC DNA]</scope>
    <source>
        <strain evidence="3">JCM 17923</strain>
    </source>
</reference>
<dbReference type="Proteomes" id="UP001501153">
    <property type="component" value="Unassembled WGS sequence"/>
</dbReference>
<dbReference type="InterPro" id="IPR050834">
    <property type="entry name" value="Glycosyltransf_2"/>
</dbReference>
<dbReference type="PANTHER" id="PTHR43685">
    <property type="entry name" value="GLYCOSYLTRANSFERASE"/>
    <property type="match status" value="1"/>
</dbReference>
<accession>A0ABP8ICI4</accession>
<dbReference type="Gene3D" id="3.90.550.10">
    <property type="entry name" value="Spore Coat Polysaccharide Biosynthesis Protein SpsA, Chain A"/>
    <property type="match status" value="1"/>
</dbReference>
<comment type="caution">
    <text evidence="2">The sequence shown here is derived from an EMBL/GenBank/DDBJ whole genome shotgun (WGS) entry which is preliminary data.</text>
</comment>
<dbReference type="InterPro" id="IPR029044">
    <property type="entry name" value="Nucleotide-diphossugar_trans"/>
</dbReference>